<accession>A0ABV7ZGF0</accession>
<reference evidence="8" key="1">
    <citation type="journal article" date="2019" name="Int. J. Syst. Evol. Microbiol.">
        <title>The Global Catalogue of Microorganisms (GCM) 10K type strain sequencing project: providing services to taxonomists for standard genome sequencing and annotation.</title>
        <authorList>
            <consortium name="The Broad Institute Genomics Platform"/>
            <consortium name="The Broad Institute Genome Sequencing Center for Infectious Disease"/>
            <person name="Wu L."/>
            <person name="Ma J."/>
        </authorList>
    </citation>
    <scope>NUCLEOTIDE SEQUENCE [LARGE SCALE GENOMIC DNA]</scope>
    <source>
        <strain evidence="8">CCUG 53816</strain>
    </source>
</reference>
<feature type="transmembrane region" description="Helical" evidence="5">
    <location>
        <begin position="54"/>
        <end position="73"/>
    </location>
</feature>
<proteinExistence type="predicted"/>
<keyword evidence="3 5" id="KW-1133">Transmembrane helix</keyword>
<comment type="subcellular location">
    <subcellularLocation>
        <location evidence="1">Membrane</location>
    </subcellularLocation>
</comment>
<keyword evidence="4 5" id="KW-0472">Membrane</keyword>
<feature type="transmembrane region" description="Helical" evidence="5">
    <location>
        <begin position="126"/>
        <end position="144"/>
    </location>
</feature>
<dbReference type="RefSeq" id="WP_233709018.1">
    <property type="nucleotide sequence ID" value="NZ_FZMF01000026.1"/>
</dbReference>
<organism evidence="7 8">
    <name type="scientific">Helicobacter baculiformis</name>
    <dbReference type="NCBI Taxonomy" id="427351"/>
    <lineage>
        <taxon>Bacteria</taxon>
        <taxon>Pseudomonadati</taxon>
        <taxon>Campylobacterota</taxon>
        <taxon>Epsilonproteobacteria</taxon>
        <taxon>Campylobacterales</taxon>
        <taxon>Helicobacteraceae</taxon>
        <taxon>Helicobacter</taxon>
    </lineage>
</organism>
<evidence type="ECO:0000313" key="7">
    <source>
        <dbReference type="EMBL" id="MFC3847634.1"/>
    </source>
</evidence>
<dbReference type="EMBL" id="JBHRZO010000018">
    <property type="protein sequence ID" value="MFC3847634.1"/>
    <property type="molecule type" value="Genomic_DNA"/>
</dbReference>
<protein>
    <submittedName>
        <fullName evidence="7">DUF4149 domain-containing protein</fullName>
    </submittedName>
</protein>
<keyword evidence="8" id="KW-1185">Reference proteome</keyword>
<evidence type="ECO:0000256" key="4">
    <source>
        <dbReference type="ARBA" id="ARBA00023136"/>
    </source>
</evidence>
<feature type="transmembrane region" description="Helical" evidence="5">
    <location>
        <begin position="80"/>
        <end position="99"/>
    </location>
</feature>
<dbReference type="Pfam" id="PF13664">
    <property type="entry name" value="DUF4149"/>
    <property type="match status" value="1"/>
</dbReference>
<evidence type="ECO:0000259" key="6">
    <source>
        <dbReference type="Pfam" id="PF13664"/>
    </source>
</evidence>
<evidence type="ECO:0000256" key="5">
    <source>
        <dbReference type="SAM" id="Phobius"/>
    </source>
</evidence>
<sequence>MVVLLALGMGVGVVLFAGAGVVPVIFKAPEIAHVNLNTSEAGALMGQIFVRANALLNALGVLLLLDSLLLTLVARHRRVILALLALASVALIALFSFYYTPYILNAQATNTTATPEFARMHAQSEILFKVLLFLLCALFVGRTWRTS</sequence>
<evidence type="ECO:0000256" key="3">
    <source>
        <dbReference type="ARBA" id="ARBA00022989"/>
    </source>
</evidence>
<name>A0ABV7ZGF0_9HELI</name>
<dbReference type="Proteomes" id="UP001595783">
    <property type="component" value="Unassembled WGS sequence"/>
</dbReference>
<dbReference type="InterPro" id="IPR025423">
    <property type="entry name" value="TMEM205-like"/>
</dbReference>
<evidence type="ECO:0000256" key="1">
    <source>
        <dbReference type="ARBA" id="ARBA00004370"/>
    </source>
</evidence>
<gene>
    <name evidence="7" type="ORF">ACFOPX_03675</name>
</gene>
<evidence type="ECO:0000313" key="8">
    <source>
        <dbReference type="Proteomes" id="UP001595783"/>
    </source>
</evidence>
<feature type="domain" description="TMEM205-like" evidence="6">
    <location>
        <begin position="5"/>
        <end position="109"/>
    </location>
</feature>
<evidence type="ECO:0000256" key="2">
    <source>
        <dbReference type="ARBA" id="ARBA00022692"/>
    </source>
</evidence>
<comment type="caution">
    <text evidence="7">The sequence shown here is derived from an EMBL/GenBank/DDBJ whole genome shotgun (WGS) entry which is preliminary data.</text>
</comment>
<keyword evidence="2 5" id="KW-0812">Transmembrane</keyword>